<accession>A0A7Z9BPC9</accession>
<keyword evidence="2" id="KW-1185">Reference proteome</keyword>
<dbReference type="EMBL" id="CZCU02000135">
    <property type="protein sequence ID" value="VXD17440.1"/>
    <property type="molecule type" value="Genomic_DNA"/>
</dbReference>
<dbReference type="AlphaFoldDB" id="A0A7Z9BPC9"/>
<sequence>MLITDGLDREFLPVFSLNDFRLLKRLDNLEGNYGILAPISCYPKLLHRIRERGKPFFIDSNIFKNYEYPWYQQLQCEFKQGRWIREYRLADENLLRQKVRDYLAKCDQFSPDYVFALDILGEPLLSLYLARLSWEEYWQKSRSYNLIGVVQVGYSLYNWAKPLIPQLDSLPPHYNSPKSFLGTLISEYRNIGYQHIALGGLLKLEKTISTGLRFGLLPHELDELLSWSRPNFVLGGLALGRVEVLRKHRVWADSTGWLWWDARYEPERFSQRNALQEVSAFN</sequence>
<name>A0A7Z9BPC9_9CYAN</name>
<evidence type="ECO:0000313" key="2">
    <source>
        <dbReference type="Proteomes" id="UP000184550"/>
    </source>
</evidence>
<evidence type="ECO:0000313" key="1">
    <source>
        <dbReference type="EMBL" id="VXD17440.1"/>
    </source>
</evidence>
<proteinExistence type="predicted"/>
<gene>
    <name evidence="1" type="ORF">PL8927_60032</name>
</gene>
<dbReference type="RefSeq" id="WP_083616901.1">
    <property type="nucleotide sequence ID" value="NZ_LR734825.1"/>
</dbReference>
<organism evidence="1 2">
    <name type="scientific">Planktothrix serta PCC 8927</name>
    <dbReference type="NCBI Taxonomy" id="671068"/>
    <lineage>
        <taxon>Bacteria</taxon>
        <taxon>Bacillati</taxon>
        <taxon>Cyanobacteriota</taxon>
        <taxon>Cyanophyceae</taxon>
        <taxon>Oscillatoriophycideae</taxon>
        <taxon>Oscillatoriales</taxon>
        <taxon>Microcoleaceae</taxon>
        <taxon>Planktothrix</taxon>
    </lineage>
</organism>
<protein>
    <submittedName>
        <fullName evidence="1">Uncharacterized protein</fullName>
    </submittedName>
</protein>
<dbReference type="OrthoDB" id="581481at2"/>
<reference evidence="1" key="1">
    <citation type="submission" date="2019-10" db="EMBL/GenBank/DDBJ databases">
        <authorList>
            <consortium name="Genoscope - CEA"/>
            <person name="William W."/>
        </authorList>
    </citation>
    <scope>NUCLEOTIDE SEQUENCE [LARGE SCALE GENOMIC DNA]</scope>
    <source>
        <strain evidence="1">BBR_PRJEB10992</strain>
    </source>
</reference>
<comment type="caution">
    <text evidence="1">The sequence shown here is derived from an EMBL/GenBank/DDBJ whole genome shotgun (WGS) entry which is preliminary data.</text>
</comment>
<dbReference type="Proteomes" id="UP000184550">
    <property type="component" value="Unassembled WGS sequence"/>
</dbReference>